<reference evidence="7 8" key="1">
    <citation type="submission" date="2015-09" db="EMBL/GenBank/DDBJ databases">
        <title>Sorangium comparison.</title>
        <authorList>
            <person name="Zaburannyi N."/>
            <person name="Bunk B."/>
            <person name="Overmann J."/>
            <person name="Mueller R."/>
        </authorList>
    </citation>
    <scope>NUCLEOTIDE SEQUENCE [LARGE SCALE GENOMIC DNA]</scope>
    <source>
        <strain evidence="7 8">So ce26</strain>
    </source>
</reference>
<evidence type="ECO:0000259" key="6">
    <source>
        <dbReference type="Pfam" id="PF00291"/>
    </source>
</evidence>
<organism evidence="7 8">
    <name type="scientific">Sorangium cellulosum</name>
    <name type="common">Polyangium cellulosum</name>
    <dbReference type="NCBI Taxonomy" id="56"/>
    <lineage>
        <taxon>Bacteria</taxon>
        <taxon>Pseudomonadati</taxon>
        <taxon>Myxococcota</taxon>
        <taxon>Polyangia</taxon>
        <taxon>Polyangiales</taxon>
        <taxon>Polyangiaceae</taxon>
        <taxon>Sorangium</taxon>
    </lineage>
</organism>
<dbReference type="InterPro" id="IPR001926">
    <property type="entry name" value="TrpB-like_PALP"/>
</dbReference>
<dbReference type="GO" id="GO:0019148">
    <property type="term" value="F:D-cysteine desulfhydrase activity"/>
    <property type="evidence" value="ECO:0007669"/>
    <property type="project" value="TreeGrafter"/>
</dbReference>
<comment type="cofactor">
    <cofactor evidence="1">
        <name>pyridoxal 5'-phosphate</name>
        <dbReference type="ChEBI" id="CHEBI:597326"/>
    </cofactor>
</comment>
<dbReference type="SUPFAM" id="SSF53686">
    <property type="entry name" value="Tryptophan synthase beta subunit-like PLP-dependent enzymes"/>
    <property type="match status" value="1"/>
</dbReference>
<dbReference type="Pfam" id="PF00291">
    <property type="entry name" value="PALP"/>
    <property type="match status" value="1"/>
</dbReference>
<feature type="modified residue" description="N6-(pyridoxal phosphate)lysine" evidence="5">
    <location>
        <position position="57"/>
    </location>
</feature>
<evidence type="ECO:0000256" key="2">
    <source>
        <dbReference type="ARBA" id="ARBA00008639"/>
    </source>
</evidence>
<evidence type="ECO:0000256" key="1">
    <source>
        <dbReference type="ARBA" id="ARBA00001933"/>
    </source>
</evidence>
<accession>A0A2L0F1R8</accession>
<dbReference type="AlphaFoldDB" id="A0A2L0F1R8"/>
<name>A0A2L0F1R8_SORCE</name>
<evidence type="ECO:0000313" key="7">
    <source>
        <dbReference type="EMBL" id="AUX45528.1"/>
    </source>
</evidence>
<dbReference type="Proteomes" id="UP000238348">
    <property type="component" value="Chromosome"/>
</dbReference>
<evidence type="ECO:0000256" key="3">
    <source>
        <dbReference type="ARBA" id="ARBA00022898"/>
    </source>
</evidence>
<dbReference type="Gene3D" id="3.40.50.1100">
    <property type="match status" value="2"/>
</dbReference>
<keyword evidence="3 5" id="KW-0663">Pyridoxal phosphate</keyword>
<proteinExistence type="inferred from homology"/>
<protein>
    <recommendedName>
        <fullName evidence="6">Tryptophan synthase beta chain-like PALP domain-containing protein</fullName>
    </recommendedName>
</protein>
<gene>
    <name evidence="7" type="ORF">SOCE26_070220</name>
</gene>
<dbReference type="OrthoDB" id="5503174at2"/>
<dbReference type="InterPro" id="IPR036052">
    <property type="entry name" value="TrpB-like_PALP_sf"/>
</dbReference>
<dbReference type="EMBL" id="CP012673">
    <property type="protein sequence ID" value="AUX45528.1"/>
    <property type="molecule type" value="Genomic_DNA"/>
</dbReference>
<feature type="active site" description="Nucleophile" evidence="4">
    <location>
        <position position="84"/>
    </location>
</feature>
<dbReference type="PANTHER" id="PTHR43780:SF2">
    <property type="entry name" value="1-AMINOCYCLOPROPANE-1-CARBOXYLATE DEAMINASE-RELATED"/>
    <property type="match status" value="1"/>
</dbReference>
<comment type="similarity">
    <text evidence="2">Belongs to the ACC deaminase/D-cysteine desulfhydrase family.</text>
</comment>
<feature type="domain" description="Tryptophan synthase beta chain-like PALP" evidence="6">
    <location>
        <begin position="23"/>
        <end position="315"/>
    </location>
</feature>
<dbReference type="InterPro" id="IPR027278">
    <property type="entry name" value="ACCD_DCysDesulf"/>
</dbReference>
<dbReference type="RefSeq" id="WP_104983894.1">
    <property type="nucleotide sequence ID" value="NZ_CP012673.1"/>
</dbReference>
<dbReference type="PANTHER" id="PTHR43780">
    <property type="entry name" value="1-AMINOCYCLOPROPANE-1-CARBOXYLATE DEAMINASE-RELATED"/>
    <property type="match status" value="1"/>
</dbReference>
<sequence length="355" mass="37284">MPDAAALLTKLDAIPRLGWIREPSPVAALPRLASALGLDYLGVKRDDLCEPLHGGMKVRKLDYLLASTPFTTAAAWSAAGGIGSGNVAALVAAAERLGRRVHAHLFWTDVSEGVLDNLAFTASGPASIRFYPSRLALALARPWLFLPLRARDGDGAAVVPLGATSPLGMVGPARAALELCAQVHAGELPEPARVYVPLGSGGVATGLAAGLALGGLRSRVVAVAVVERLLASRLRLRALGAALRAFLDRAGVSPLPPAVPIDIVHGHLGRRYGSPTPASLAACALLAADGIPLEPVYTGKAMAALLEDTRRRRLGPVLFWHTARRSPLPRPPGYGERLPPALSHRLERLHGAWQR</sequence>
<evidence type="ECO:0000256" key="5">
    <source>
        <dbReference type="PIRSR" id="PIRSR006278-2"/>
    </source>
</evidence>
<dbReference type="PIRSF" id="PIRSF006278">
    <property type="entry name" value="ACCD_DCysDesulf"/>
    <property type="match status" value="1"/>
</dbReference>
<evidence type="ECO:0000313" key="8">
    <source>
        <dbReference type="Proteomes" id="UP000238348"/>
    </source>
</evidence>
<evidence type="ECO:0000256" key="4">
    <source>
        <dbReference type="PIRSR" id="PIRSR006278-1"/>
    </source>
</evidence>